<dbReference type="Gene3D" id="3.40.1580.10">
    <property type="entry name" value="SMI1/KNR4-like"/>
    <property type="match status" value="1"/>
</dbReference>
<gene>
    <name evidence="1" type="ORF">RI138_08580</name>
</gene>
<dbReference type="SUPFAM" id="SSF160631">
    <property type="entry name" value="SMI1/KNR4-like"/>
    <property type="match status" value="1"/>
</dbReference>
<organism evidence="1 2">
    <name type="scientific">Streptomyces durocortorensis</name>
    <dbReference type="NCBI Taxonomy" id="2811104"/>
    <lineage>
        <taxon>Bacteria</taxon>
        <taxon>Bacillati</taxon>
        <taxon>Actinomycetota</taxon>
        <taxon>Actinomycetes</taxon>
        <taxon>Kitasatosporales</taxon>
        <taxon>Streptomycetaceae</taxon>
        <taxon>Streptomyces</taxon>
    </lineage>
</organism>
<dbReference type="InterPro" id="IPR037883">
    <property type="entry name" value="Knr4/Smi1-like_sf"/>
</dbReference>
<dbReference type="EMBL" id="CP134500">
    <property type="protein sequence ID" value="WNF26890.1"/>
    <property type="molecule type" value="Genomic_DNA"/>
</dbReference>
<protein>
    <submittedName>
        <fullName evidence="1">SMI1/KNR4 family protein</fullName>
    </submittedName>
</protein>
<sequence length="166" mass="18610">MAGVAEAERRLRIRLPSDYIAFIETYGAGGIGGDSLWIPPPYRAAGGDSVVAMAELFWEQAPEFYSRWLPAEVGADMLLRWGFIEDGTHLFWLMTGNDSDAWPIADLDEDGGPLTVHEDGFAAYVRRWCTPASGLTEEAMQFMHWREYDHLLDQGLDPSTGLPWDI</sequence>
<dbReference type="Pfam" id="PF14568">
    <property type="entry name" value="SUKH_6"/>
    <property type="match status" value="1"/>
</dbReference>
<accession>A0ABY9VW87</accession>
<keyword evidence="2" id="KW-1185">Reference proteome</keyword>
<dbReference type="Proteomes" id="UP001303236">
    <property type="component" value="Chromosome"/>
</dbReference>
<evidence type="ECO:0000313" key="2">
    <source>
        <dbReference type="Proteomes" id="UP001303236"/>
    </source>
</evidence>
<evidence type="ECO:0000313" key="1">
    <source>
        <dbReference type="EMBL" id="WNF26890.1"/>
    </source>
</evidence>
<reference evidence="1 2" key="1">
    <citation type="submission" date="2023-09" db="EMBL/GenBank/DDBJ databases">
        <title>Genome completion map analysis of the actinomycetes C11-1.</title>
        <authorList>
            <person name="Qin P."/>
            <person name="Guan P."/>
        </authorList>
    </citation>
    <scope>NUCLEOTIDE SEQUENCE [LARGE SCALE GENOMIC DNA]</scope>
    <source>
        <strain evidence="1 2">C11-1</strain>
    </source>
</reference>
<proteinExistence type="predicted"/>
<name>A0ABY9VW87_9ACTN</name>